<proteinExistence type="predicted"/>
<feature type="compositionally biased region" description="Basic and acidic residues" evidence="1">
    <location>
        <begin position="24"/>
        <end position="35"/>
    </location>
</feature>
<dbReference type="PANTHER" id="PTHR21106:SF2">
    <property type="entry name" value="NADH DEHYDROGENASE [UBIQUINONE] 1 BETA SUBCOMPLEX SUBUNIT 6"/>
    <property type="match status" value="1"/>
</dbReference>
<evidence type="ECO:0000313" key="3">
    <source>
        <dbReference type="Proteomes" id="UP001164746"/>
    </source>
</evidence>
<sequence>MADKNVPANPSSGSKVPAPPTPDIPRENEKLHEYKDRIQRETQIHRGSRYPPMNIEHMPFERQRLSKPMTAEDRFLRKQWLSEQAMAANEPVFVRQAIPMNIFRRTYRYPWDVIEKGLSKVMIWERFAGPDLFITRVNRYPGQDPSTFIPEAVMGDCNFSKRKALRD</sequence>
<organism evidence="2 3">
    <name type="scientific">Mya arenaria</name>
    <name type="common">Soft-shell clam</name>
    <dbReference type="NCBI Taxonomy" id="6604"/>
    <lineage>
        <taxon>Eukaryota</taxon>
        <taxon>Metazoa</taxon>
        <taxon>Spiralia</taxon>
        <taxon>Lophotrochozoa</taxon>
        <taxon>Mollusca</taxon>
        <taxon>Bivalvia</taxon>
        <taxon>Autobranchia</taxon>
        <taxon>Heteroconchia</taxon>
        <taxon>Euheterodonta</taxon>
        <taxon>Imparidentia</taxon>
        <taxon>Neoheterodontei</taxon>
        <taxon>Myida</taxon>
        <taxon>Myoidea</taxon>
        <taxon>Myidae</taxon>
        <taxon>Mya</taxon>
    </lineage>
</organism>
<evidence type="ECO:0008006" key="4">
    <source>
        <dbReference type="Google" id="ProtNLM"/>
    </source>
</evidence>
<evidence type="ECO:0000256" key="1">
    <source>
        <dbReference type="SAM" id="MobiDB-lite"/>
    </source>
</evidence>
<reference evidence="2" key="1">
    <citation type="submission" date="2022-11" db="EMBL/GenBank/DDBJ databases">
        <title>Centuries of genome instability and evolution in soft-shell clam transmissible cancer (bioRxiv).</title>
        <authorList>
            <person name="Hart S.F.M."/>
            <person name="Yonemitsu M.A."/>
            <person name="Giersch R.M."/>
            <person name="Beal B.F."/>
            <person name="Arriagada G."/>
            <person name="Davis B.W."/>
            <person name="Ostrander E.A."/>
            <person name="Goff S.P."/>
            <person name="Metzger M.J."/>
        </authorList>
    </citation>
    <scope>NUCLEOTIDE SEQUENCE</scope>
    <source>
        <strain evidence="2">MELC-2E11</strain>
        <tissue evidence="2">Siphon/mantle</tissue>
    </source>
</reference>
<protein>
    <recommendedName>
        <fullName evidence="4">NADH dehydrogenase [ubiquinone] 1 beta subcomplex subunit 6</fullName>
    </recommendedName>
</protein>
<keyword evidence="3" id="KW-1185">Reference proteome</keyword>
<accession>A0ABY7FKR4</accession>
<dbReference type="PANTHER" id="PTHR21106">
    <property type="entry name" value="NADH DEHYDROGENASE [UBIQUINONE] 1 BETA SUBCOMPLEX SUBUNIT 6"/>
    <property type="match status" value="1"/>
</dbReference>
<dbReference type="EMBL" id="CP111024">
    <property type="protein sequence ID" value="WAR22790.1"/>
    <property type="molecule type" value="Genomic_DNA"/>
</dbReference>
<dbReference type="Proteomes" id="UP001164746">
    <property type="component" value="Chromosome 13"/>
</dbReference>
<feature type="region of interest" description="Disordered" evidence="1">
    <location>
        <begin position="1"/>
        <end position="35"/>
    </location>
</feature>
<gene>
    <name evidence="2" type="ORF">MAR_036459</name>
</gene>
<name>A0ABY7FKR4_MYAAR</name>
<evidence type="ECO:0000313" key="2">
    <source>
        <dbReference type="EMBL" id="WAR22790.1"/>
    </source>
</evidence>